<feature type="binding site" evidence="9">
    <location>
        <position position="98"/>
    </location>
    <ligand>
        <name>Mg(2+)</name>
        <dbReference type="ChEBI" id="CHEBI:18420"/>
    </ligand>
</feature>
<comment type="catalytic activity">
    <reaction evidence="8 10">
        <text>oxaloacetate + H(+) = pyruvate + CO2</text>
        <dbReference type="Rhea" id="RHEA:15641"/>
        <dbReference type="ChEBI" id="CHEBI:15361"/>
        <dbReference type="ChEBI" id="CHEBI:15378"/>
        <dbReference type="ChEBI" id="CHEBI:16452"/>
        <dbReference type="ChEBI" id="CHEBI:16526"/>
        <dbReference type="EC" id="4.1.1.112"/>
    </reaction>
</comment>
<evidence type="ECO:0000256" key="10">
    <source>
        <dbReference type="RuleBase" id="RU004338"/>
    </source>
</evidence>
<dbReference type="PANTHER" id="PTHR33254">
    <property type="entry name" value="4-HYDROXY-4-METHYL-2-OXOGLUTARATE ALDOLASE 3-RELATED"/>
    <property type="match status" value="1"/>
</dbReference>
<feature type="binding site" evidence="9">
    <location>
        <position position="97"/>
    </location>
    <ligand>
        <name>substrate</name>
    </ligand>
</feature>
<keyword evidence="9" id="KW-0460">Magnesium</keyword>
<keyword evidence="12" id="KW-1185">Reference proteome</keyword>
<dbReference type="InterPro" id="IPR036704">
    <property type="entry name" value="RraA/RraA-like_sf"/>
</dbReference>
<comment type="subunit">
    <text evidence="4 10">Homotrimer.</text>
</comment>
<dbReference type="Gene3D" id="3.50.30.40">
    <property type="entry name" value="Ribonuclease E inhibitor RraA/RraA-like"/>
    <property type="match status" value="1"/>
</dbReference>
<evidence type="ECO:0000313" key="11">
    <source>
        <dbReference type="EMBL" id="MCD5314104.1"/>
    </source>
</evidence>
<dbReference type="SUPFAM" id="SSF89562">
    <property type="entry name" value="RraA-like"/>
    <property type="match status" value="1"/>
</dbReference>
<reference evidence="11" key="1">
    <citation type="submission" date="2021-11" db="EMBL/GenBank/DDBJ databases">
        <title>Streptomyces corallinus and Kineosporia corallina sp. nov., two new coral-derived marine actinobacteria.</title>
        <authorList>
            <person name="Buangrab K."/>
            <person name="Sutthacheep M."/>
            <person name="Yeemin T."/>
            <person name="Harunari E."/>
            <person name="Igarashi Y."/>
            <person name="Sripreechasak P."/>
            <person name="Kanchanasin P."/>
            <person name="Tanasupawat S."/>
            <person name="Phongsopitanun W."/>
        </authorList>
    </citation>
    <scope>NUCLEOTIDE SEQUENCE</scope>
    <source>
        <strain evidence="11">JCM 31032</strain>
    </source>
</reference>
<dbReference type="EMBL" id="JAJOMB010000014">
    <property type="protein sequence ID" value="MCD5314104.1"/>
    <property type="molecule type" value="Genomic_DNA"/>
</dbReference>
<dbReference type="InterPro" id="IPR010203">
    <property type="entry name" value="RraA"/>
</dbReference>
<dbReference type="Pfam" id="PF03737">
    <property type="entry name" value="RraA-like"/>
    <property type="match status" value="1"/>
</dbReference>
<dbReference type="NCBIfam" id="TIGR01935">
    <property type="entry name" value="NOT-MenG"/>
    <property type="match status" value="1"/>
</dbReference>
<comment type="catalytic activity">
    <reaction evidence="1 10">
        <text>4-hydroxy-4-methyl-2-oxoglutarate = 2 pyruvate</text>
        <dbReference type="Rhea" id="RHEA:22748"/>
        <dbReference type="ChEBI" id="CHEBI:15361"/>
        <dbReference type="ChEBI" id="CHEBI:58276"/>
        <dbReference type="EC" id="4.1.3.17"/>
    </reaction>
</comment>
<dbReference type="InterPro" id="IPR005493">
    <property type="entry name" value="RraA/RraA-like"/>
</dbReference>
<dbReference type="AlphaFoldDB" id="A0A9X1NIB8"/>
<dbReference type="GO" id="GO:0051252">
    <property type="term" value="P:regulation of RNA metabolic process"/>
    <property type="evidence" value="ECO:0007669"/>
    <property type="project" value="InterPro"/>
</dbReference>
<comment type="similarity">
    <text evidence="3 10">Belongs to the class II aldolase/RraA-like family.</text>
</comment>
<gene>
    <name evidence="11" type="primary">rraA</name>
    <name evidence="11" type="ORF">LR394_24655</name>
</gene>
<evidence type="ECO:0000256" key="9">
    <source>
        <dbReference type="PIRSR" id="PIRSR605493-1"/>
    </source>
</evidence>
<sequence>MTSATADLWDEFGTSLQSCVTPFLQYGGLAVFSGPISTVRCHEDNALVKSVVSGPGEGRVLIVDGQGSRRCALMGDMIAKIAQENGWAGVVIHGCVRDVAILRTVELGIKAIGSSPAKSSKTGDGEKDVEISFGGVTFRPGDLLFSDEDGVVVKPAA</sequence>
<dbReference type="EC" id="4.1.1.112" evidence="10"/>
<evidence type="ECO:0000256" key="4">
    <source>
        <dbReference type="ARBA" id="ARBA00011233"/>
    </source>
</evidence>
<protein>
    <recommendedName>
        <fullName evidence="10">4-hydroxy-4-methyl-2-oxoglutarate aldolase</fullName>
        <shortName evidence="10">HMG aldolase</shortName>
        <ecNumber evidence="10">4.1.1.112</ecNumber>
        <ecNumber evidence="10">4.1.3.17</ecNumber>
    </recommendedName>
    <alternativeName>
        <fullName evidence="10">Oxaloacetate decarboxylase</fullName>
    </alternativeName>
</protein>
<comment type="function">
    <text evidence="7 10">Catalyzes the aldol cleavage of 4-hydroxy-4-methyl-2-oxoglutarate (HMG) into 2 molecules of pyruvate. Also contains a secondary oxaloacetate (OAA) decarboxylase activity due to the common pyruvate enolate transition state formed following C-C bond cleavage in the retro-aldol and decarboxylation reactions.</text>
</comment>
<comment type="cofactor">
    <cofactor evidence="9">
        <name>Mg(2+)</name>
        <dbReference type="ChEBI" id="CHEBI:18420"/>
    </cofactor>
</comment>
<dbReference type="EC" id="4.1.3.17" evidence="10"/>
<dbReference type="NCBIfam" id="NF006875">
    <property type="entry name" value="PRK09372.1"/>
    <property type="match status" value="1"/>
</dbReference>
<dbReference type="GO" id="GO:0046872">
    <property type="term" value="F:metal ion binding"/>
    <property type="evidence" value="ECO:0007669"/>
    <property type="project" value="UniProtKB-KW"/>
</dbReference>
<dbReference type="GO" id="GO:0008428">
    <property type="term" value="F:ribonuclease inhibitor activity"/>
    <property type="evidence" value="ECO:0007669"/>
    <property type="project" value="InterPro"/>
</dbReference>
<dbReference type="GO" id="GO:0047443">
    <property type="term" value="F:4-hydroxy-4-methyl-2-oxoglutarate aldolase activity"/>
    <property type="evidence" value="ECO:0007669"/>
    <property type="project" value="UniProtKB-EC"/>
</dbReference>
<evidence type="ECO:0000256" key="6">
    <source>
        <dbReference type="ARBA" id="ARBA00023239"/>
    </source>
</evidence>
<name>A0A9X1NIB8_9ACTN</name>
<keyword evidence="5 9" id="KW-0479">Metal-binding</keyword>
<feature type="binding site" evidence="9">
    <location>
        <begin position="75"/>
        <end position="78"/>
    </location>
    <ligand>
        <name>substrate</name>
    </ligand>
</feature>
<dbReference type="GO" id="GO:0008948">
    <property type="term" value="F:oxaloacetate decarboxylase activity"/>
    <property type="evidence" value="ECO:0007669"/>
    <property type="project" value="UniProtKB-EC"/>
</dbReference>
<organism evidence="11 12">
    <name type="scientific">Kineosporia babensis</name>
    <dbReference type="NCBI Taxonomy" id="499548"/>
    <lineage>
        <taxon>Bacteria</taxon>
        <taxon>Bacillati</taxon>
        <taxon>Actinomycetota</taxon>
        <taxon>Actinomycetes</taxon>
        <taxon>Kineosporiales</taxon>
        <taxon>Kineosporiaceae</taxon>
        <taxon>Kineosporia</taxon>
    </lineage>
</organism>
<evidence type="ECO:0000256" key="5">
    <source>
        <dbReference type="ARBA" id="ARBA00022723"/>
    </source>
</evidence>
<evidence type="ECO:0000256" key="2">
    <source>
        <dbReference type="ARBA" id="ARBA00001968"/>
    </source>
</evidence>
<dbReference type="Proteomes" id="UP001138997">
    <property type="component" value="Unassembled WGS sequence"/>
</dbReference>
<dbReference type="RefSeq" id="WP_231446352.1">
    <property type="nucleotide sequence ID" value="NZ_JAJOMB010000014.1"/>
</dbReference>
<evidence type="ECO:0000256" key="8">
    <source>
        <dbReference type="ARBA" id="ARBA00047973"/>
    </source>
</evidence>
<evidence type="ECO:0000256" key="1">
    <source>
        <dbReference type="ARBA" id="ARBA00001342"/>
    </source>
</evidence>
<accession>A0A9X1NIB8</accession>
<evidence type="ECO:0000256" key="3">
    <source>
        <dbReference type="ARBA" id="ARBA00008621"/>
    </source>
</evidence>
<dbReference type="CDD" id="cd16841">
    <property type="entry name" value="RraA_family"/>
    <property type="match status" value="1"/>
</dbReference>
<comment type="caution">
    <text evidence="11">The sequence shown here is derived from an EMBL/GenBank/DDBJ whole genome shotgun (WGS) entry which is preliminary data.</text>
</comment>
<evidence type="ECO:0000256" key="7">
    <source>
        <dbReference type="ARBA" id="ARBA00025046"/>
    </source>
</evidence>
<dbReference type="PANTHER" id="PTHR33254:SF4">
    <property type="entry name" value="4-HYDROXY-4-METHYL-2-OXOGLUTARATE ALDOLASE 3-RELATED"/>
    <property type="match status" value="1"/>
</dbReference>
<evidence type="ECO:0000313" key="12">
    <source>
        <dbReference type="Proteomes" id="UP001138997"/>
    </source>
</evidence>
<keyword evidence="6 10" id="KW-0456">Lyase</keyword>
<proteinExistence type="inferred from homology"/>
<comment type="cofactor">
    <cofactor evidence="2 10">
        <name>a divalent metal cation</name>
        <dbReference type="ChEBI" id="CHEBI:60240"/>
    </cofactor>
</comment>